<dbReference type="InterPro" id="IPR004031">
    <property type="entry name" value="PMP22/EMP/MP20/Claudin"/>
</dbReference>
<reference evidence="6 7" key="1">
    <citation type="submission" date="2024-11" db="EMBL/GenBank/DDBJ databases">
        <title>Chromosome-level genome assembly of the freshwater bivalve Anodonta woodiana.</title>
        <authorList>
            <person name="Chen X."/>
        </authorList>
    </citation>
    <scope>NUCLEOTIDE SEQUENCE [LARGE SCALE GENOMIC DNA]</scope>
    <source>
        <strain evidence="6">MN2024</strain>
        <tissue evidence="6">Gills</tissue>
    </source>
</reference>
<dbReference type="AlphaFoldDB" id="A0ABD3WT27"/>
<name>A0ABD3WT27_SINWO</name>
<dbReference type="Proteomes" id="UP001634394">
    <property type="component" value="Unassembled WGS sequence"/>
</dbReference>
<comment type="caution">
    <text evidence="6">The sequence shown here is derived from an EMBL/GenBank/DDBJ whole genome shotgun (WGS) entry which is preliminary data.</text>
</comment>
<feature type="transmembrane region" description="Helical" evidence="5">
    <location>
        <begin position="184"/>
        <end position="206"/>
    </location>
</feature>
<keyword evidence="7" id="KW-1185">Reference proteome</keyword>
<gene>
    <name evidence="6" type="ORF">ACJMK2_034849</name>
</gene>
<evidence type="ECO:0000256" key="2">
    <source>
        <dbReference type="ARBA" id="ARBA00022692"/>
    </source>
</evidence>
<protein>
    <submittedName>
        <fullName evidence="6">Uncharacterized protein</fullName>
    </submittedName>
</protein>
<dbReference type="Gene3D" id="1.20.140.150">
    <property type="match status" value="1"/>
</dbReference>
<proteinExistence type="predicted"/>
<evidence type="ECO:0000256" key="1">
    <source>
        <dbReference type="ARBA" id="ARBA00004141"/>
    </source>
</evidence>
<accession>A0ABD3WT27</accession>
<sequence length="268" mass="29868">MVSPLFMLVSLAVGSGILGSLFLIIAISVDAWEYVTFRMDILSQYTNNSSMKYSVDLATSENDFSKFTENETTFVNGSELIRLKNFFLFTTYTGIWRTCDILSDNSRYRLETLIGGTMKRCYVYVSEYDEEGNNYSDQMKGIGGMQNSASSCIIVSLINLAAAAILGTFSIVQRQVSACMVTGVLYGMAGLFCAFGLTIFHTKIYYEKYQCFSFSVEKLPSPVCDARVVEVGWAISIAWAAIVVCIIGFTLWVFATRTLRIIISKTML</sequence>
<keyword evidence="3 5" id="KW-1133">Transmembrane helix</keyword>
<dbReference type="EMBL" id="JBJQND010000005">
    <property type="protein sequence ID" value="KAL3877094.1"/>
    <property type="molecule type" value="Genomic_DNA"/>
</dbReference>
<comment type="subcellular location">
    <subcellularLocation>
        <location evidence="1">Membrane</location>
        <topology evidence="1">Multi-pass membrane protein</topology>
    </subcellularLocation>
</comment>
<feature type="transmembrane region" description="Helical" evidence="5">
    <location>
        <begin position="153"/>
        <end position="172"/>
    </location>
</feature>
<evidence type="ECO:0000313" key="6">
    <source>
        <dbReference type="EMBL" id="KAL3877094.1"/>
    </source>
</evidence>
<evidence type="ECO:0000313" key="7">
    <source>
        <dbReference type="Proteomes" id="UP001634394"/>
    </source>
</evidence>
<feature type="transmembrane region" description="Helical" evidence="5">
    <location>
        <begin position="231"/>
        <end position="255"/>
    </location>
</feature>
<evidence type="ECO:0000256" key="5">
    <source>
        <dbReference type="SAM" id="Phobius"/>
    </source>
</evidence>
<evidence type="ECO:0000256" key="4">
    <source>
        <dbReference type="ARBA" id="ARBA00023136"/>
    </source>
</evidence>
<keyword evidence="2 5" id="KW-0812">Transmembrane</keyword>
<keyword evidence="4 5" id="KW-0472">Membrane</keyword>
<dbReference type="GO" id="GO:0016020">
    <property type="term" value="C:membrane"/>
    <property type="evidence" value="ECO:0007669"/>
    <property type="project" value="UniProtKB-SubCell"/>
</dbReference>
<organism evidence="6 7">
    <name type="scientific">Sinanodonta woodiana</name>
    <name type="common">Chinese pond mussel</name>
    <name type="synonym">Anodonta woodiana</name>
    <dbReference type="NCBI Taxonomy" id="1069815"/>
    <lineage>
        <taxon>Eukaryota</taxon>
        <taxon>Metazoa</taxon>
        <taxon>Spiralia</taxon>
        <taxon>Lophotrochozoa</taxon>
        <taxon>Mollusca</taxon>
        <taxon>Bivalvia</taxon>
        <taxon>Autobranchia</taxon>
        <taxon>Heteroconchia</taxon>
        <taxon>Palaeoheterodonta</taxon>
        <taxon>Unionida</taxon>
        <taxon>Unionoidea</taxon>
        <taxon>Unionidae</taxon>
        <taxon>Unioninae</taxon>
        <taxon>Sinanodonta</taxon>
    </lineage>
</organism>
<dbReference type="Pfam" id="PF13903">
    <property type="entry name" value="Claudin_2"/>
    <property type="match status" value="1"/>
</dbReference>
<evidence type="ECO:0000256" key="3">
    <source>
        <dbReference type="ARBA" id="ARBA00022989"/>
    </source>
</evidence>